<dbReference type="GO" id="GO:0009236">
    <property type="term" value="P:cobalamin biosynthetic process"/>
    <property type="evidence" value="ECO:0007669"/>
    <property type="project" value="UniProtKB-KW"/>
</dbReference>
<dbReference type="EMBL" id="BOPO01000050">
    <property type="protein sequence ID" value="GIL27651.1"/>
    <property type="molecule type" value="Genomic_DNA"/>
</dbReference>
<dbReference type="InterPro" id="IPR006366">
    <property type="entry name" value="CobA/CysG_C"/>
</dbReference>
<dbReference type="PANTHER" id="PTHR45790">
    <property type="entry name" value="SIROHEME SYNTHASE-RELATED"/>
    <property type="match status" value="1"/>
</dbReference>
<protein>
    <submittedName>
        <fullName evidence="14">Uroporphyrinogen-III C-methyltransferase</fullName>
    </submittedName>
</protein>
<keyword evidence="9" id="KW-0627">Porphyrin biosynthesis</keyword>
<dbReference type="UniPathway" id="UPA00262">
    <property type="reaction ID" value="UER00222"/>
</dbReference>
<reference evidence="15" key="1">
    <citation type="journal article" date="2021" name="Int. J. Syst. Evol. Microbiol.">
        <title>Actinocatenispora comari sp. nov., an endophytic actinomycete isolated from aerial parts of Comarum salesowianum.</title>
        <authorList>
            <person name="Oyunbileg N."/>
            <person name="Iizaka Y."/>
            <person name="Hamada M."/>
            <person name="Davaapurev B.O."/>
            <person name="Fukumoto A."/>
            <person name="Tsetseg B."/>
            <person name="Kato F."/>
            <person name="Tamura T."/>
            <person name="Batkhuu J."/>
            <person name="Anzai Y."/>
        </authorList>
    </citation>
    <scope>NUCLEOTIDE SEQUENCE [LARGE SCALE GENOMIC DNA]</scope>
    <source>
        <strain evidence="15">NUM-2625</strain>
    </source>
</reference>
<dbReference type="CDD" id="cd11642">
    <property type="entry name" value="SUMT"/>
    <property type="match status" value="1"/>
</dbReference>
<name>A0A8J4EKQ9_9ACTN</name>
<feature type="active site" description="Proton acceptor" evidence="12">
    <location>
        <position position="194"/>
    </location>
</feature>
<dbReference type="FunFam" id="3.40.1010.10:FF:000001">
    <property type="entry name" value="Siroheme synthase"/>
    <property type="match status" value="1"/>
</dbReference>
<evidence type="ECO:0000256" key="4">
    <source>
        <dbReference type="ARBA" id="ARBA00022679"/>
    </source>
</evidence>
<dbReference type="InterPro" id="IPR006367">
    <property type="entry name" value="Sirohaem_synthase_N"/>
</dbReference>
<dbReference type="PROSITE" id="PS00839">
    <property type="entry name" value="SUMT_1"/>
    <property type="match status" value="1"/>
</dbReference>
<keyword evidence="3" id="KW-0489">Methyltransferase</keyword>
<evidence type="ECO:0000256" key="10">
    <source>
        <dbReference type="ARBA" id="ARBA00023268"/>
    </source>
</evidence>
<dbReference type="SUPFAM" id="SSF53790">
    <property type="entry name" value="Tetrapyrrole methylase"/>
    <property type="match status" value="1"/>
</dbReference>
<gene>
    <name evidence="14" type="primary">cobA</name>
    <name evidence="14" type="ORF">NUM_29050</name>
</gene>
<dbReference type="Proteomes" id="UP000614996">
    <property type="component" value="Unassembled WGS sequence"/>
</dbReference>
<dbReference type="NCBIfam" id="NF004790">
    <property type="entry name" value="PRK06136.1"/>
    <property type="match status" value="1"/>
</dbReference>
<dbReference type="InterPro" id="IPR000878">
    <property type="entry name" value="4pyrrol_Mease"/>
</dbReference>
<feature type="active site" description="Proton donor" evidence="12">
    <location>
        <position position="216"/>
    </location>
</feature>
<feature type="domain" description="Tetrapyrrole methylase" evidence="13">
    <location>
        <begin position="164"/>
        <end position="375"/>
    </location>
</feature>
<dbReference type="InterPro" id="IPR003043">
    <property type="entry name" value="Uropor_MeTrfase_CS"/>
</dbReference>
<dbReference type="Pfam" id="PF13241">
    <property type="entry name" value="NAD_binding_7"/>
    <property type="match status" value="1"/>
</dbReference>
<evidence type="ECO:0000256" key="3">
    <source>
        <dbReference type="ARBA" id="ARBA00022603"/>
    </source>
</evidence>
<evidence type="ECO:0000256" key="12">
    <source>
        <dbReference type="PIRSR" id="PIRSR036426-1"/>
    </source>
</evidence>
<evidence type="ECO:0000313" key="14">
    <source>
        <dbReference type="EMBL" id="GIL27651.1"/>
    </source>
</evidence>
<evidence type="ECO:0000256" key="5">
    <source>
        <dbReference type="ARBA" id="ARBA00022691"/>
    </source>
</evidence>
<comment type="pathway">
    <text evidence="1">Porphyrin-containing compound metabolism; siroheme biosynthesis; sirohydrochlorin from precorrin-2: step 1/1.</text>
</comment>
<evidence type="ECO:0000259" key="13">
    <source>
        <dbReference type="Pfam" id="PF00590"/>
    </source>
</evidence>
<proteinExistence type="predicted"/>
<dbReference type="Gene3D" id="3.30.950.10">
    <property type="entry name" value="Methyltransferase, Cobalt-precorrin-4 Transmethylase, Domain 2"/>
    <property type="match status" value="1"/>
</dbReference>
<keyword evidence="8" id="KW-0456">Lyase</keyword>
<dbReference type="GO" id="GO:0004851">
    <property type="term" value="F:uroporphyrin-III C-methyltransferase activity"/>
    <property type="evidence" value="ECO:0007669"/>
    <property type="project" value="InterPro"/>
</dbReference>
<dbReference type="Gene3D" id="3.40.50.720">
    <property type="entry name" value="NAD(P)-binding Rossmann-like Domain"/>
    <property type="match status" value="1"/>
</dbReference>
<evidence type="ECO:0000256" key="1">
    <source>
        <dbReference type="ARBA" id="ARBA00005010"/>
    </source>
</evidence>
<comment type="catalytic activity">
    <reaction evidence="11">
        <text>precorrin-2 + NAD(+) = sirohydrochlorin + NADH + 2 H(+)</text>
        <dbReference type="Rhea" id="RHEA:15613"/>
        <dbReference type="ChEBI" id="CHEBI:15378"/>
        <dbReference type="ChEBI" id="CHEBI:57540"/>
        <dbReference type="ChEBI" id="CHEBI:57945"/>
        <dbReference type="ChEBI" id="CHEBI:58351"/>
        <dbReference type="ChEBI" id="CHEBI:58827"/>
        <dbReference type="EC" id="1.3.1.76"/>
    </reaction>
</comment>
<sequence>MLVVGGGAVAQRRIPALLAAGAVVTLVAPAATPALDERASLGEIAWRQRQFVPSDVDGQWLVLAATDDPAANAAVSAEAERRRVFCVRADDAAVATAWTPTVTGADELTVAVWGGGDPRRSVRLREAIAAGLADGSLDAPRFRHPEPPPAGRLVPAAPRPVPGVALVGAGPGDPELITVRGRRLLSRADVVVVDRLAPQLLLDGLRGDVEVIDAAKIPRGRQLAQESINAVLVERALAGRFVVRLKGGDPFVFGRGGEEAAACLAAGVPVTVVPGVSSAIAVPGLAGIPVTHRGVTHELVVCSGHVPPGHPDSLVDWAALARLRGTVVLLMAVANLAAIAGRLIELGRAADTPAAVVERGGTPEQRTVRATLATVAAAADRQRIGAPAVVVIGPVVDAIGTD</sequence>
<dbReference type="GO" id="GO:0051287">
    <property type="term" value="F:NAD binding"/>
    <property type="evidence" value="ECO:0007669"/>
    <property type="project" value="InterPro"/>
</dbReference>
<dbReference type="GO" id="GO:0051266">
    <property type="term" value="F:sirohydrochlorin ferrochelatase activity"/>
    <property type="evidence" value="ECO:0007669"/>
    <property type="project" value="InterPro"/>
</dbReference>
<dbReference type="NCBIfam" id="TIGR01470">
    <property type="entry name" value="cysG_Nterm"/>
    <property type="match status" value="1"/>
</dbReference>
<dbReference type="AlphaFoldDB" id="A0A8J4EKQ9"/>
<dbReference type="GO" id="GO:0043115">
    <property type="term" value="F:precorrin-2 dehydrogenase activity"/>
    <property type="evidence" value="ECO:0007669"/>
    <property type="project" value="UniProtKB-EC"/>
</dbReference>
<organism evidence="14 15">
    <name type="scientific">Actinocatenispora comari</name>
    <dbReference type="NCBI Taxonomy" id="2807577"/>
    <lineage>
        <taxon>Bacteria</taxon>
        <taxon>Bacillati</taxon>
        <taxon>Actinomycetota</taxon>
        <taxon>Actinomycetes</taxon>
        <taxon>Micromonosporales</taxon>
        <taxon>Micromonosporaceae</taxon>
        <taxon>Actinocatenispora</taxon>
    </lineage>
</organism>
<comment type="caution">
    <text evidence="14">The sequence shown here is derived from an EMBL/GenBank/DDBJ whole genome shotgun (WGS) entry which is preliminary data.</text>
</comment>
<dbReference type="InterPro" id="IPR012409">
    <property type="entry name" value="Sirohaem_synth"/>
</dbReference>
<dbReference type="GO" id="GO:0019354">
    <property type="term" value="P:siroheme biosynthetic process"/>
    <property type="evidence" value="ECO:0007669"/>
    <property type="project" value="UniProtKB-UniPathway"/>
</dbReference>
<keyword evidence="7" id="KW-0520">NAD</keyword>
<dbReference type="InterPro" id="IPR014777">
    <property type="entry name" value="4pyrrole_Mease_sub1"/>
</dbReference>
<keyword evidence="6" id="KW-0560">Oxidoreductase</keyword>
<keyword evidence="15" id="KW-1185">Reference proteome</keyword>
<keyword evidence="2" id="KW-0169">Cobalamin biosynthesis</keyword>
<dbReference type="PANTHER" id="PTHR45790:SF3">
    <property type="entry name" value="S-ADENOSYL-L-METHIONINE-DEPENDENT UROPORPHYRINOGEN III METHYLTRANSFERASE, CHLOROPLASTIC"/>
    <property type="match status" value="1"/>
</dbReference>
<dbReference type="Pfam" id="PF00590">
    <property type="entry name" value="TP_methylase"/>
    <property type="match status" value="1"/>
</dbReference>
<dbReference type="NCBIfam" id="TIGR01469">
    <property type="entry name" value="cobA_cysG_Cterm"/>
    <property type="match status" value="1"/>
</dbReference>
<dbReference type="InterPro" id="IPR050161">
    <property type="entry name" value="Siro_Cobalamin_biosynth"/>
</dbReference>
<evidence type="ECO:0000256" key="7">
    <source>
        <dbReference type="ARBA" id="ARBA00023027"/>
    </source>
</evidence>
<evidence type="ECO:0000256" key="6">
    <source>
        <dbReference type="ARBA" id="ARBA00023002"/>
    </source>
</evidence>
<dbReference type="GO" id="GO:0032259">
    <property type="term" value="P:methylation"/>
    <property type="evidence" value="ECO:0007669"/>
    <property type="project" value="UniProtKB-KW"/>
</dbReference>
<evidence type="ECO:0000256" key="11">
    <source>
        <dbReference type="ARBA" id="ARBA00047561"/>
    </source>
</evidence>
<dbReference type="SUPFAM" id="SSF51735">
    <property type="entry name" value="NAD(P)-binding Rossmann-fold domains"/>
    <property type="match status" value="1"/>
</dbReference>
<dbReference type="InterPro" id="IPR036291">
    <property type="entry name" value="NAD(P)-bd_dom_sf"/>
</dbReference>
<dbReference type="InterPro" id="IPR035996">
    <property type="entry name" value="4pyrrol_Methylase_sf"/>
</dbReference>
<keyword evidence="10" id="KW-0511">Multifunctional enzyme</keyword>
<evidence type="ECO:0000256" key="2">
    <source>
        <dbReference type="ARBA" id="ARBA00022573"/>
    </source>
</evidence>
<accession>A0A8J4EKQ9</accession>
<dbReference type="Gene3D" id="3.40.1010.10">
    <property type="entry name" value="Cobalt-precorrin-4 Transmethylase, Domain 1"/>
    <property type="match status" value="1"/>
</dbReference>
<evidence type="ECO:0000256" key="8">
    <source>
        <dbReference type="ARBA" id="ARBA00023239"/>
    </source>
</evidence>
<evidence type="ECO:0000256" key="9">
    <source>
        <dbReference type="ARBA" id="ARBA00023244"/>
    </source>
</evidence>
<keyword evidence="4" id="KW-0808">Transferase</keyword>
<dbReference type="InterPro" id="IPR014776">
    <property type="entry name" value="4pyrrole_Mease_sub2"/>
</dbReference>
<evidence type="ECO:0000313" key="15">
    <source>
        <dbReference type="Proteomes" id="UP000614996"/>
    </source>
</evidence>
<dbReference type="PIRSF" id="PIRSF036426">
    <property type="entry name" value="Sirohaem_synth"/>
    <property type="match status" value="1"/>
</dbReference>
<keyword evidence="5" id="KW-0949">S-adenosyl-L-methionine</keyword>